<dbReference type="PANTHER" id="PTHR25462">
    <property type="entry name" value="BONUS, ISOFORM C-RELATED"/>
    <property type="match status" value="1"/>
</dbReference>
<dbReference type="Proteomes" id="UP000694844">
    <property type="component" value="Chromosome 3"/>
</dbReference>
<dbReference type="InterPro" id="IPR011042">
    <property type="entry name" value="6-blade_b-propeller_TolB-like"/>
</dbReference>
<keyword evidence="2" id="KW-0677">Repeat</keyword>
<dbReference type="InterPro" id="IPR013083">
    <property type="entry name" value="Znf_RING/FYVE/PHD"/>
</dbReference>
<dbReference type="GO" id="GO:0008270">
    <property type="term" value="F:zinc ion binding"/>
    <property type="evidence" value="ECO:0007669"/>
    <property type="project" value="UniProtKB-KW"/>
</dbReference>
<feature type="repeat" description="NHL" evidence="6">
    <location>
        <begin position="267"/>
        <end position="310"/>
    </location>
</feature>
<dbReference type="InterPro" id="IPR027370">
    <property type="entry name" value="Znf-RING_euk"/>
</dbReference>
<dbReference type="Pfam" id="PF17170">
    <property type="entry name" value="DUF5128"/>
    <property type="match status" value="1"/>
</dbReference>
<evidence type="ECO:0000256" key="2">
    <source>
        <dbReference type="ARBA" id="ARBA00022737"/>
    </source>
</evidence>
<organism evidence="8 9">
    <name type="scientific">Crassostrea virginica</name>
    <name type="common">Eastern oyster</name>
    <dbReference type="NCBI Taxonomy" id="6565"/>
    <lineage>
        <taxon>Eukaryota</taxon>
        <taxon>Metazoa</taxon>
        <taxon>Spiralia</taxon>
        <taxon>Lophotrochozoa</taxon>
        <taxon>Mollusca</taxon>
        <taxon>Bivalvia</taxon>
        <taxon>Autobranchia</taxon>
        <taxon>Pteriomorphia</taxon>
        <taxon>Ostreida</taxon>
        <taxon>Ostreoidea</taxon>
        <taxon>Ostreidae</taxon>
        <taxon>Crassostrea</taxon>
    </lineage>
</organism>
<dbReference type="SUPFAM" id="SSF101898">
    <property type="entry name" value="NHL repeat"/>
    <property type="match status" value="1"/>
</dbReference>
<keyword evidence="8" id="KW-1185">Reference proteome</keyword>
<dbReference type="InterPro" id="IPR001258">
    <property type="entry name" value="NHL_repeat"/>
</dbReference>
<dbReference type="PROSITE" id="PS51125">
    <property type="entry name" value="NHL"/>
    <property type="match status" value="2"/>
</dbReference>
<evidence type="ECO:0000256" key="4">
    <source>
        <dbReference type="ARBA" id="ARBA00022833"/>
    </source>
</evidence>
<evidence type="ECO:0000259" key="7">
    <source>
        <dbReference type="PROSITE" id="PS50089"/>
    </source>
</evidence>
<dbReference type="InterPro" id="IPR047153">
    <property type="entry name" value="TRIM45/56/19-like"/>
</dbReference>
<proteinExistence type="predicted"/>
<accession>A0A8B8CYE3</accession>
<evidence type="ECO:0000313" key="8">
    <source>
        <dbReference type="Proteomes" id="UP000694844"/>
    </source>
</evidence>
<feature type="repeat" description="NHL" evidence="6">
    <location>
        <begin position="314"/>
        <end position="357"/>
    </location>
</feature>
<dbReference type="RefSeq" id="XP_022320902.1">
    <property type="nucleotide sequence ID" value="XM_022465194.1"/>
</dbReference>
<name>A0A8B8CYE3_CRAVI</name>
<evidence type="ECO:0000256" key="1">
    <source>
        <dbReference type="ARBA" id="ARBA00022723"/>
    </source>
</evidence>
<keyword evidence="1" id="KW-0479">Metal-binding</keyword>
<dbReference type="InterPro" id="IPR001841">
    <property type="entry name" value="Znf_RING"/>
</dbReference>
<sequence>MARSSVAGQIETTFLSCSICMEHFKKPKALPCLHTFCEDCLRDYIVSRFESVGHFPCPICRQLVYIPPNGVYGFPDNHFILSLQDTVDHSGDLADSGTFENNHNQKNENLSLPLLHPDKYSVQFTKPRGSPRLLKTFGHFGLDQDGLIHISGLAFSPLTGDILVADCSLNKVLTYSKSGDYRGGFICDCSIRDITVTAQGSILLAVSRAGSAIMREYGYEGNVIASYGSFYKYENPFGICVSRMGKVIVSSLQHNNIHIFTERKKPSYKFGSRGSGPNHFLLPYYVAINSRDDIVVSDSGNHRIKIHKNDGTVLHVIGKQGSQNGEFFYPQGVFVDTYDNIYVADANNYRVQVFSSTGEYLTTPVENTYEFGVDVKPTNVLVVDDRLVVALRGTRVSLLQIYDWDNAKYANSSSKRKKKPATSEGLLAQCCPCFSSNVTYDEI</sequence>
<gene>
    <name evidence="9" type="primary">LOC111123096</name>
</gene>
<protein>
    <submittedName>
        <fullName evidence="9">Tripartite motif-containing protein 2-like</fullName>
    </submittedName>
</protein>
<dbReference type="AlphaFoldDB" id="A0A8B8CYE3"/>
<reference evidence="9" key="1">
    <citation type="submission" date="2025-08" db="UniProtKB">
        <authorList>
            <consortium name="RefSeq"/>
        </authorList>
    </citation>
    <scope>IDENTIFICATION</scope>
    <source>
        <tissue evidence="9">Whole sample</tissue>
    </source>
</reference>
<dbReference type="PROSITE" id="PS00518">
    <property type="entry name" value="ZF_RING_1"/>
    <property type="match status" value="1"/>
</dbReference>
<evidence type="ECO:0000256" key="6">
    <source>
        <dbReference type="PROSITE-ProRule" id="PRU00504"/>
    </source>
</evidence>
<dbReference type="Gene3D" id="3.30.40.10">
    <property type="entry name" value="Zinc/RING finger domain, C3HC4 (zinc finger)"/>
    <property type="match status" value="1"/>
</dbReference>
<evidence type="ECO:0000256" key="5">
    <source>
        <dbReference type="PROSITE-ProRule" id="PRU00175"/>
    </source>
</evidence>
<dbReference type="GO" id="GO:0061630">
    <property type="term" value="F:ubiquitin protein ligase activity"/>
    <property type="evidence" value="ECO:0007669"/>
    <property type="project" value="TreeGrafter"/>
</dbReference>
<evidence type="ECO:0000313" key="9">
    <source>
        <dbReference type="RefSeq" id="XP_022320902.1"/>
    </source>
</evidence>
<dbReference type="KEGG" id="cvn:111123096"/>
<dbReference type="GeneID" id="111123096"/>
<dbReference type="InterPro" id="IPR017907">
    <property type="entry name" value="Znf_RING_CS"/>
</dbReference>
<dbReference type="PROSITE" id="PS50089">
    <property type="entry name" value="ZF_RING_2"/>
    <property type="match status" value="1"/>
</dbReference>
<dbReference type="SUPFAM" id="SSF57850">
    <property type="entry name" value="RING/U-box"/>
    <property type="match status" value="1"/>
</dbReference>
<dbReference type="CDD" id="cd16584">
    <property type="entry name" value="RING-HC_TRIM56_C-V"/>
    <property type="match status" value="1"/>
</dbReference>
<evidence type="ECO:0000256" key="3">
    <source>
        <dbReference type="ARBA" id="ARBA00022771"/>
    </source>
</evidence>
<keyword evidence="3 5" id="KW-0863">Zinc-finger</keyword>
<dbReference type="Gene3D" id="2.120.10.30">
    <property type="entry name" value="TolB, C-terminal domain"/>
    <property type="match status" value="2"/>
</dbReference>
<dbReference type="OrthoDB" id="9987040at2759"/>
<keyword evidence="4" id="KW-0862">Zinc</keyword>
<dbReference type="PANTHER" id="PTHR25462:SF296">
    <property type="entry name" value="MEIOTIC P26, ISOFORM F"/>
    <property type="match status" value="1"/>
</dbReference>
<dbReference type="Pfam" id="PF13445">
    <property type="entry name" value="zf-RING_UBOX"/>
    <property type="match status" value="1"/>
</dbReference>
<dbReference type="SMART" id="SM00184">
    <property type="entry name" value="RING"/>
    <property type="match status" value="1"/>
</dbReference>
<feature type="domain" description="RING-type" evidence="7">
    <location>
        <begin position="17"/>
        <end position="61"/>
    </location>
</feature>